<evidence type="ECO:0000313" key="1">
    <source>
        <dbReference type="EMBL" id="KAJ9650075.1"/>
    </source>
</evidence>
<proteinExistence type="predicted"/>
<comment type="caution">
    <text evidence="1">The sequence shown here is derived from an EMBL/GenBank/DDBJ whole genome shotgun (WGS) entry which is preliminary data.</text>
</comment>
<dbReference type="EMBL" id="JAPDRQ010000389">
    <property type="protein sequence ID" value="KAJ9650075.1"/>
    <property type="molecule type" value="Genomic_DNA"/>
</dbReference>
<dbReference type="Proteomes" id="UP001172386">
    <property type="component" value="Unassembled WGS sequence"/>
</dbReference>
<evidence type="ECO:0000313" key="2">
    <source>
        <dbReference type="Proteomes" id="UP001172386"/>
    </source>
</evidence>
<protein>
    <submittedName>
        <fullName evidence="1">Uncharacterized protein</fullName>
    </submittedName>
</protein>
<sequence>MSLQQKEGPFYQNEETNCAPGPDYCKNIKNNYALTNFGANFDQSYDGKGTCCNSQVLKPMKALGSSEISHERCSLDYQKPTAKITVSKKNAHVDAVDDVEVNAAREHVTFSITGMTCTGCAKKVMGVLDHIVGVSNAKINFVAAIGDLDINKARISASAALQQLERETGFKCSRIAGYHQSLDLVMTRTAVQALSDNPPKGVESIERAGRVYRVVFDPLLIGARKVLSASGGILAPPSNDGAVTKGRRRLITKLWSFIAAAIFTVPVVVLAWSEAPVTFMAKSIVSLVLGTLVQVIAIPEFYIPALKALVFSRSIEMDMLVVISITAAYGYSVVAFSLEHAGINLQQGDFFETSTLLITLVLLGRLVSAYATVRAVQAVSLRSLQAETAYLESPADEVMKLDARLLEFNDVIRILPHSKIVSDGEVVNGVSAVDESMLTGEGHPIFKTVGDNVIAGTLNGPGPLSIRLTRLPGQNSITDIADLVQNALSTKPRIQDLADVVAGYFIPVVVTISVVVFAVWVVVALQIRDQNAGGAIGAAITYTIAVLAISCPCALGLAVPLVLVIAGGVAARAGVIIKHADATERGYRVTDVVFDKTGTLTNGQLQVVRQELHKSSFSSSEALALAFTLVKDNEHPISQAVANALKLQNAQMVELKAVESIPGAGIQAVWQGFSVKAGNAYWLRTDTNPTIVSLQADGLTLLCVTVKDELIISFGLKAELRSEAQSVINVLQARSIVCHVVSGDQPVVVSNIAASLNIPTSNIASRQSPANKQAYVQNLISMGKTTLFVGDGTNDAVAIAQANVGVQIGSASDITKATADVVLLGGLDGIITLLDVSKQSYYRIRFNFIWSFLYNLFAILLASGAFVKVRITPSFAGLGEIVSVLPVVLTALTLLRVKVGQR</sequence>
<reference evidence="1" key="1">
    <citation type="submission" date="2022-10" db="EMBL/GenBank/DDBJ databases">
        <title>Culturing micro-colonial fungi from biological soil crusts in the Mojave desert and describing Neophaeococcomyces mojavensis, and introducing the new genera and species Taxawa tesnikishii.</title>
        <authorList>
            <person name="Kurbessoian T."/>
            <person name="Stajich J.E."/>
        </authorList>
    </citation>
    <scope>NUCLEOTIDE SEQUENCE</scope>
    <source>
        <strain evidence="1">JES_112</strain>
    </source>
</reference>
<keyword evidence="2" id="KW-1185">Reference proteome</keyword>
<name>A0ACC2ZR39_9EURO</name>
<accession>A0ACC2ZR39</accession>
<gene>
    <name evidence="1" type="ORF">H2198_010602</name>
</gene>
<organism evidence="1 2">
    <name type="scientific">Neophaeococcomyces mojaviensis</name>
    <dbReference type="NCBI Taxonomy" id="3383035"/>
    <lineage>
        <taxon>Eukaryota</taxon>
        <taxon>Fungi</taxon>
        <taxon>Dikarya</taxon>
        <taxon>Ascomycota</taxon>
        <taxon>Pezizomycotina</taxon>
        <taxon>Eurotiomycetes</taxon>
        <taxon>Chaetothyriomycetidae</taxon>
        <taxon>Chaetothyriales</taxon>
        <taxon>Chaetothyriales incertae sedis</taxon>
        <taxon>Neophaeococcomyces</taxon>
    </lineage>
</organism>